<dbReference type="Gene3D" id="3.40.50.300">
    <property type="entry name" value="P-loop containing nucleotide triphosphate hydrolases"/>
    <property type="match status" value="2"/>
</dbReference>
<dbReference type="InterPro" id="IPR003593">
    <property type="entry name" value="AAA+_ATPase"/>
</dbReference>
<dbReference type="SUPFAM" id="SSF52540">
    <property type="entry name" value="P-loop containing nucleoside triphosphate hydrolases"/>
    <property type="match status" value="2"/>
</dbReference>
<dbReference type="GO" id="GO:0016887">
    <property type="term" value="F:ATP hydrolysis activity"/>
    <property type="evidence" value="ECO:0007669"/>
    <property type="project" value="InterPro"/>
</dbReference>
<evidence type="ECO:0000256" key="2">
    <source>
        <dbReference type="ARBA" id="ARBA00022737"/>
    </source>
</evidence>
<evidence type="ECO:0000256" key="4">
    <source>
        <dbReference type="ARBA" id="ARBA00022840"/>
    </source>
</evidence>
<evidence type="ECO:0000256" key="1">
    <source>
        <dbReference type="ARBA" id="ARBA00011054"/>
    </source>
</evidence>
<dbReference type="Pfam" id="PF00005">
    <property type="entry name" value="ABC_tran"/>
    <property type="match status" value="2"/>
</dbReference>
<evidence type="ECO:0000259" key="7">
    <source>
        <dbReference type="PROSITE" id="PS50893"/>
    </source>
</evidence>
<dbReference type="PANTHER" id="PTHR19211:SF14">
    <property type="entry name" value="ATP-BINDING CASSETTE SUB-FAMILY F MEMBER 1"/>
    <property type="match status" value="1"/>
</dbReference>
<comment type="similarity">
    <text evidence="1">Belongs to the ABC transporter superfamily. ABCF family. EF3 subfamily.</text>
</comment>
<reference evidence="8 9" key="1">
    <citation type="journal article" date="2019" name="Gigascience">
        <title>Whole-genome sequence of the oriental lung fluke Paragonimus westermani.</title>
        <authorList>
            <person name="Oey H."/>
            <person name="Zakrzewski M."/>
            <person name="Narain K."/>
            <person name="Devi K.R."/>
            <person name="Agatsuma T."/>
            <person name="Nawaratna S."/>
            <person name="Gobert G.N."/>
            <person name="Jones M.K."/>
            <person name="Ragan M.A."/>
            <person name="McManus D.P."/>
            <person name="Krause L."/>
        </authorList>
    </citation>
    <scope>NUCLEOTIDE SEQUENCE [LARGE SCALE GENOMIC DNA]</scope>
    <source>
        <strain evidence="8 9">IND2009</strain>
    </source>
</reference>
<evidence type="ECO:0000313" key="8">
    <source>
        <dbReference type="EMBL" id="KAA3680312.1"/>
    </source>
</evidence>
<feature type="compositionally biased region" description="Basic and acidic residues" evidence="6">
    <location>
        <begin position="161"/>
        <end position="179"/>
    </location>
</feature>
<dbReference type="EMBL" id="QNGE01000474">
    <property type="protein sequence ID" value="KAA3680312.1"/>
    <property type="molecule type" value="Genomic_DNA"/>
</dbReference>
<dbReference type="NCBIfam" id="NF000355">
    <property type="entry name" value="ribo_prot_ABC_F"/>
    <property type="match status" value="1"/>
</dbReference>
<dbReference type="GO" id="GO:0005524">
    <property type="term" value="F:ATP binding"/>
    <property type="evidence" value="ECO:0007669"/>
    <property type="project" value="UniProtKB-KW"/>
</dbReference>
<feature type="compositionally biased region" description="Basic residues" evidence="6">
    <location>
        <begin position="130"/>
        <end position="140"/>
    </location>
</feature>
<keyword evidence="3" id="KW-0547">Nucleotide-binding</keyword>
<sequence>MPPKRNVRNKVDDGGTDLLVKRGEEASKEVEKTAKKRGPKKQVEKNSINVSLECDIDSAPAQLKGKKKGKDKAKTFEPAEPSFVDESKGLHKGREVDDTVVSDSVDGKGNLFDIEATIPSDEVDDEFYSKKRKAGRGKQKSIKENEPSSTQSTKQKKKKESKTGKKRDEFDSDSDDVKPLTEAVGELSVEDDVTYYDGMPYKPVSHFSKFSNLRADDEVAVIDSGGSAPATGANDDLNKPAKPIEVDDGDAVGDDKIAVEGLLPSSDLANVPAVAIKEELTCPDEDTTSLKVKISKKDLKKMKKREEFDKMVESAKEKIVASSGTLESFALSQVPISVKTKAAQDKQLDIKVENFSIAAKGKDLFVNASLQITHGRRYGLVGPNGHGKTTLLRHIASRAINIPSNIDVLLCEQEVVADATPAFEMVLKSDTKRIELLAESEKLKLQLDTNHNQELVDRYNEVHEELTAMKADAAEGRARRILAGLGFTPRMMERPTKDLSGGWRMRVSLARALFLEPTFLLLDEPTNHLDLNAVIWLDNYLQAWKKTLLIVSHDQSFLDNVCTDIIHLDQQKLFYYRGNYNSFKVMLTQRRKEQLREYEKQEKRLRELKQSGMSSKQAVAKNQREALTRKQVKCRQQLGGADDHGTAAAPQLLSKPKDYVVKFHFPNPPPLSPPLLGLHNVTFAYSGQKPLFNDLNFGVDMSSRISIVGPNGVGKSTFLKLLTGEVEPTQGERRISHRVKIGKYDQHSADQLDLSLAPTEYLQKLFNISYQEARSTLGKFGLESHAHTIANADLSGGQRARVAFAELSRRCPDILILDEPTNNLDIESIDALALAINEYEGGVVIVSHDQRLIRDTNCTLWVIEDCTINEIDGDFDDYRREILHALGEELFNPSLVAAAAGCLS</sequence>
<dbReference type="Proteomes" id="UP000324629">
    <property type="component" value="Unassembled WGS sequence"/>
</dbReference>
<comment type="caution">
    <text evidence="8">The sequence shown here is derived from an EMBL/GenBank/DDBJ whole genome shotgun (WGS) entry which is preliminary data.</text>
</comment>
<protein>
    <submittedName>
        <fullName evidence="8">ATP-binding cassette, subfamily F, member 1</fullName>
    </submittedName>
</protein>
<dbReference type="FunFam" id="3.40.50.300:FF:000011">
    <property type="entry name" value="Putative ABC transporter ATP-binding component"/>
    <property type="match status" value="1"/>
</dbReference>
<feature type="compositionally biased region" description="Basic and acidic residues" evidence="6">
    <location>
        <begin position="85"/>
        <end position="97"/>
    </location>
</feature>
<dbReference type="InterPro" id="IPR050611">
    <property type="entry name" value="ABCF"/>
</dbReference>
<organism evidence="8 9">
    <name type="scientific">Paragonimus westermani</name>
    <dbReference type="NCBI Taxonomy" id="34504"/>
    <lineage>
        <taxon>Eukaryota</taxon>
        <taxon>Metazoa</taxon>
        <taxon>Spiralia</taxon>
        <taxon>Lophotrochozoa</taxon>
        <taxon>Platyhelminthes</taxon>
        <taxon>Trematoda</taxon>
        <taxon>Digenea</taxon>
        <taxon>Plagiorchiida</taxon>
        <taxon>Troglotremata</taxon>
        <taxon>Troglotrematidae</taxon>
        <taxon>Paragonimus</taxon>
    </lineage>
</organism>
<evidence type="ECO:0000256" key="3">
    <source>
        <dbReference type="ARBA" id="ARBA00022741"/>
    </source>
</evidence>
<keyword evidence="2" id="KW-0677">Repeat</keyword>
<accession>A0A5J4NYC0</accession>
<dbReference type="PROSITE" id="PS00211">
    <property type="entry name" value="ABC_TRANSPORTER_1"/>
    <property type="match status" value="2"/>
</dbReference>
<name>A0A5J4NYC0_9TREM</name>
<feature type="coiled-coil region" evidence="5">
    <location>
        <begin position="584"/>
        <end position="611"/>
    </location>
</feature>
<dbReference type="InterPro" id="IPR032781">
    <property type="entry name" value="ABC_tran_Xtn"/>
</dbReference>
<keyword evidence="4 8" id="KW-0067">ATP-binding</keyword>
<feature type="region of interest" description="Disordered" evidence="6">
    <location>
        <begin position="63"/>
        <end position="192"/>
    </location>
</feature>
<feature type="compositionally biased region" description="Basic and acidic residues" evidence="6">
    <location>
        <begin position="9"/>
        <end position="33"/>
    </location>
</feature>
<dbReference type="Pfam" id="PF12848">
    <property type="entry name" value="ABC_tran_Xtn"/>
    <property type="match status" value="1"/>
</dbReference>
<dbReference type="SMART" id="SM00382">
    <property type="entry name" value="AAA"/>
    <property type="match status" value="2"/>
</dbReference>
<evidence type="ECO:0000256" key="6">
    <source>
        <dbReference type="SAM" id="MobiDB-lite"/>
    </source>
</evidence>
<gene>
    <name evidence="8" type="ORF">DEA37_0014762</name>
</gene>
<feature type="region of interest" description="Disordered" evidence="6">
    <location>
        <begin position="1"/>
        <end position="46"/>
    </location>
</feature>
<dbReference type="InterPro" id="IPR017871">
    <property type="entry name" value="ABC_transporter-like_CS"/>
</dbReference>
<dbReference type="InterPro" id="IPR003439">
    <property type="entry name" value="ABC_transporter-like_ATP-bd"/>
</dbReference>
<dbReference type="CDD" id="cd03221">
    <property type="entry name" value="ABCF_EF-3"/>
    <property type="match status" value="2"/>
</dbReference>
<dbReference type="FunFam" id="3.40.50.300:FF:000471">
    <property type="entry name" value="ATP-binding cassette, sub-family F (GCN20), member 1"/>
    <property type="match status" value="1"/>
</dbReference>
<dbReference type="PROSITE" id="PS50893">
    <property type="entry name" value="ABC_TRANSPORTER_2"/>
    <property type="match status" value="2"/>
</dbReference>
<keyword evidence="5" id="KW-0175">Coiled coil</keyword>
<keyword evidence="9" id="KW-1185">Reference proteome</keyword>
<dbReference type="AlphaFoldDB" id="A0A5J4NYC0"/>
<evidence type="ECO:0000313" key="9">
    <source>
        <dbReference type="Proteomes" id="UP000324629"/>
    </source>
</evidence>
<feature type="domain" description="ABC transporter" evidence="7">
    <location>
        <begin position="676"/>
        <end position="890"/>
    </location>
</feature>
<proteinExistence type="inferred from homology"/>
<dbReference type="InterPro" id="IPR027417">
    <property type="entry name" value="P-loop_NTPase"/>
</dbReference>
<dbReference type="PANTHER" id="PTHR19211">
    <property type="entry name" value="ATP-BINDING TRANSPORT PROTEIN-RELATED"/>
    <property type="match status" value="1"/>
</dbReference>
<evidence type="ECO:0000256" key="5">
    <source>
        <dbReference type="SAM" id="Coils"/>
    </source>
</evidence>
<feature type="domain" description="ABC transporter" evidence="7">
    <location>
        <begin position="350"/>
        <end position="595"/>
    </location>
</feature>